<organism evidence="1 2">
    <name type="scientific">Eucalyptus globulus</name>
    <name type="common">Tasmanian blue gum</name>
    <dbReference type="NCBI Taxonomy" id="34317"/>
    <lineage>
        <taxon>Eukaryota</taxon>
        <taxon>Viridiplantae</taxon>
        <taxon>Streptophyta</taxon>
        <taxon>Embryophyta</taxon>
        <taxon>Tracheophyta</taxon>
        <taxon>Spermatophyta</taxon>
        <taxon>Magnoliopsida</taxon>
        <taxon>eudicotyledons</taxon>
        <taxon>Gunneridae</taxon>
        <taxon>Pentapetalae</taxon>
        <taxon>rosids</taxon>
        <taxon>malvids</taxon>
        <taxon>Myrtales</taxon>
        <taxon>Myrtaceae</taxon>
        <taxon>Myrtoideae</taxon>
        <taxon>Eucalypteae</taxon>
        <taxon>Eucalyptus</taxon>
    </lineage>
</organism>
<sequence>MHESASAWQSAVCIPIAERVSSNQLLDLTFLCVPPPDSNYYSYVFDDSFDSDNDGSNNETAVFYDDYSYDSHSD</sequence>
<gene>
    <name evidence="1" type="ORF">ACJRO7_018473</name>
</gene>
<dbReference type="Proteomes" id="UP001634007">
    <property type="component" value="Unassembled WGS sequence"/>
</dbReference>
<accession>A0ABD3KUU3</accession>
<reference evidence="1 2" key="1">
    <citation type="submission" date="2024-11" db="EMBL/GenBank/DDBJ databases">
        <title>Chromosome-level genome assembly of Eucalyptus globulus Labill. provides insights into its genome evolution.</title>
        <authorList>
            <person name="Li X."/>
        </authorList>
    </citation>
    <scope>NUCLEOTIDE SEQUENCE [LARGE SCALE GENOMIC DNA]</scope>
    <source>
        <strain evidence="1">CL2024</strain>
        <tissue evidence="1">Fresh tender leaves</tissue>
    </source>
</reference>
<proteinExistence type="predicted"/>
<comment type="caution">
    <text evidence="1">The sequence shown here is derived from an EMBL/GenBank/DDBJ whole genome shotgun (WGS) entry which is preliminary data.</text>
</comment>
<name>A0ABD3KUU3_EUCGL</name>
<keyword evidence="2" id="KW-1185">Reference proteome</keyword>
<protein>
    <submittedName>
        <fullName evidence="1">Uncharacterized protein</fullName>
    </submittedName>
</protein>
<dbReference type="AlphaFoldDB" id="A0ABD3KUU3"/>
<evidence type="ECO:0000313" key="2">
    <source>
        <dbReference type="Proteomes" id="UP001634007"/>
    </source>
</evidence>
<dbReference type="EMBL" id="JBJKBG010000004">
    <property type="protein sequence ID" value="KAL3743178.1"/>
    <property type="molecule type" value="Genomic_DNA"/>
</dbReference>
<evidence type="ECO:0000313" key="1">
    <source>
        <dbReference type="EMBL" id="KAL3743178.1"/>
    </source>
</evidence>